<feature type="compositionally biased region" description="Low complexity" evidence="7">
    <location>
        <begin position="1623"/>
        <end position="1634"/>
    </location>
</feature>
<feature type="compositionally biased region" description="Low complexity" evidence="7">
    <location>
        <begin position="815"/>
        <end position="837"/>
    </location>
</feature>
<dbReference type="PROSITE" id="PS50929">
    <property type="entry name" value="ABC_TM1F"/>
    <property type="match status" value="2"/>
</dbReference>
<keyword evidence="4" id="KW-0067">ATP-binding</keyword>
<dbReference type="EMBL" id="NMPR01000198">
    <property type="protein sequence ID" value="KAA8628220.1"/>
    <property type="molecule type" value="Genomic_DNA"/>
</dbReference>
<dbReference type="InterPro" id="IPR003593">
    <property type="entry name" value="AAA+_ATPase"/>
</dbReference>
<dbReference type="Gene3D" id="3.40.50.300">
    <property type="entry name" value="P-loop containing nucleotide triphosphate hydrolases"/>
    <property type="match status" value="2"/>
</dbReference>
<feature type="compositionally biased region" description="Acidic residues" evidence="7">
    <location>
        <begin position="637"/>
        <end position="663"/>
    </location>
</feature>
<feature type="region of interest" description="Disordered" evidence="7">
    <location>
        <begin position="697"/>
        <end position="750"/>
    </location>
</feature>
<dbReference type="Proteomes" id="UP000433876">
    <property type="component" value="Unassembled WGS sequence"/>
</dbReference>
<dbReference type="FunFam" id="3.40.50.300:FF:001471">
    <property type="entry name" value="P-loop containing nucleoside triphosphate hydrolase protein"/>
    <property type="match status" value="1"/>
</dbReference>
<protein>
    <recommendedName>
        <fullName evidence="13">STE6 protein</fullName>
    </recommendedName>
</protein>
<dbReference type="PROSITE" id="PS50893">
    <property type="entry name" value="ABC_TRANSPORTER_2"/>
    <property type="match status" value="2"/>
</dbReference>
<dbReference type="VEuPathDB" id="FungiDB:SMAC_08616"/>
<feature type="compositionally biased region" description="Acidic residues" evidence="7">
    <location>
        <begin position="1514"/>
        <end position="1525"/>
    </location>
</feature>
<organism evidence="11 12">
    <name type="scientific">Sordaria macrospora</name>
    <dbReference type="NCBI Taxonomy" id="5147"/>
    <lineage>
        <taxon>Eukaryota</taxon>
        <taxon>Fungi</taxon>
        <taxon>Dikarya</taxon>
        <taxon>Ascomycota</taxon>
        <taxon>Pezizomycotina</taxon>
        <taxon>Sordariomycetes</taxon>
        <taxon>Sordariomycetidae</taxon>
        <taxon>Sordariales</taxon>
        <taxon>Sordariaceae</taxon>
        <taxon>Sordaria</taxon>
    </lineage>
</organism>
<dbReference type="Gene3D" id="1.20.1560.10">
    <property type="entry name" value="ABC transporter type 1, transmembrane domain"/>
    <property type="match status" value="2"/>
</dbReference>
<feature type="compositionally biased region" description="Polar residues" evidence="7">
    <location>
        <begin position="1635"/>
        <end position="1644"/>
    </location>
</feature>
<dbReference type="InterPro" id="IPR036640">
    <property type="entry name" value="ABC1_TM_sf"/>
</dbReference>
<reference evidence="11 12" key="1">
    <citation type="submission" date="2017-07" db="EMBL/GenBank/DDBJ databases">
        <title>Genome sequence of the Sordaria macrospora wild type strain R19027.</title>
        <authorList>
            <person name="Nowrousian M."/>
            <person name="Teichert I."/>
            <person name="Kueck U."/>
        </authorList>
    </citation>
    <scope>NUCLEOTIDE SEQUENCE [LARGE SCALE GENOMIC DNA]</scope>
    <source>
        <strain evidence="11 12">R19027</strain>
        <tissue evidence="11">Mycelium</tissue>
    </source>
</reference>
<feature type="domain" description="ABC transmembrane type-1" evidence="10">
    <location>
        <begin position="57"/>
        <end position="347"/>
    </location>
</feature>
<feature type="domain" description="ABC transporter" evidence="9">
    <location>
        <begin position="1202"/>
        <end position="1497"/>
    </location>
</feature>
<feature type="region of interest" description="Disordered" evidence="7">
    <location>
        <begin position="807"/>
        <end position="837"/>
    </location>
</feature>
<feature type="compositionally biased region" description="Basic and acidic residues" evidence="7">
    <location>
        <begin position="1432"/>
        <end position="1442"/>
    </location>
</feature>
<evidence type="ECO:0000256" key="8">
    <source>
        <dbReference type="SAM" id="Phobius"/>
    </source>
</evidence>
<dbReference type="Pfam" id="PF00005">
    <property type="entry name" value="ABC_tran"/>
    <property type="match status" value="2"/>
</dbReference>
<dbReference type="SMART" id="SM00382">
    <property type="entry name" value="AAA"/>
    <property type="match status" value="2"/>
</dbReference>
<sequence>MISHKHEKGESSSTTDEAITVQLPAHDQPAAPKPMRSSFKNLFAFTRPTHVWLIVSALCGSAVVGAGRTAYAILLGKIFQVCTSYGAGEITAAENLHQTSQWCLYMFLLGLGMWVFCSIDVALWVVAGELRAKTTRETLYSTLLGRSAAWFDLREHGMSSLLTAIQTQTRELQLGTSQVLGFLVCDLLVFASCIIVALYYSYQLTLVMLSTALPSALILWLIARFLDPAIAGQKHELAEAAKHATAATTAIDLVKAYNAADHESFNFISAVKRSSKYYTRQVLCNCGQMSYIKLWMMSLFVLGFYFAVVLVNKGDLTPGNALTTFYCALIAFQSIETLGPQWLILAKGMAAGQSLQDLVRQIDPGQTNTSQESGIRPPTCHGDISLSNISFAYPSSPNNLVLQPSSFHFPSGSLTFIVGRSGSGKSTLGNLLVRFYEPLTGQIVVDGQPITQLDLQWIRQNITLIQQSSVLFNDSLFQNVAFGGYQPDQVTMEDVKEACSMALLQTTIAGMPQGLDTQIGPGGYALSGGQRQRLALARAKIRDPPVLILDEITSGLDPVSRGLIMDAIRIWRRGKTTIIITHEVGCIGEGEMVYVMEDGRVVQQGYGKQLREEREGLFAGLVASADHDDVDHGEHADDIDEEEDDEESDLEDIDEGEEYSEEEVIEEATYVQLARGLSLRSNRGSSVFPRLTFGFDLHPSATTDNRPSRPTSRRFSSGRIPIHHLHPYATKPNRIREPSPLSRRNSNSSIELITQTGLSVKTARVPNARRAQHPDPTKVIETQVVNSSMDSFELFFLEKLANKKQRAKFHKNRRNSMASIASATSNSSNPTSTQAANLNKKVHSVNNRLPSLSAILRTVYPTLDLRTKAELLLGLILCLIVAGANPAFSFIFAQLLSSFWSTPSARLAAGSKWAGILAAVAIIDSLATFGSYYFLERVATKWVTTLRSEAITRILAQPKSWFDKSSHSPAKIVACLDRNAEEMRKLVGMFVPILVTVSTMIVVAITWALTIQWDLTLVTLAGLPAAVIAGRVNALMSDKWESRCDTAALGMGQILTETFNNLKIVRALTLESFFTQKYTAKINTTYALGLKRASYIGIFLGLNQSIAYYLTALIFYYGAKILSQDRASVTDLLRVINLILFSLGTCVNMLANIPQTAAAKATATQMLYFVNLSYEGGHESGSGSASGSGSQGRQRLSNPLPIAMRNLRFAYPSAPETLVLRNLNLTIEKGSCTAIVGSSGCGKSTVASLLLNLYPPLPSTSTSSFDDDHDNGCSLTYNSLPPPQIHTPSLRSSIAYIPQHPFLLPTTLRENILYGLPDSSPLRLSSSSSEATNALHRAAQMASIHDFIISLPQGYDTIVGEGSGLQLSGGQAQRISIARALVRSPKVIVADEPTASLDAEGAEAVREVFARLVHGNRNNRTGTGSGSGMEGMKGDGIKEGMKEGGEKGMAIVVVTHSKEMMRIADRVVMIENGAVIEEGPFEELRARKGNGNGNGNGHWGRFAGMVSGGAWDGGVDDDDDDDDDSSPDRGFEQDHRSHRRNATLGTISSDFGGQNLGESSGSAQYGYGTGSGSGRWQDEDGVSDLSDEQKPKPETGNGGSTTTAAGTGTGVRVNEEALQRLEGTSPDSTSGTSDNQSPSPERER</sequence>
<keyword evidence="5 8" id="KW-1133">Transmembrane helix</keyword>
<evidence type="ECO:0000256" key="6">
    <source>
        <dbReference type="ARBA" id="ARBA00023136"/>
    </source>
</evidence>
<feature type="compositionally biased region" description="Low complexity" evidence="7">
    <location>
        <begin position="708"/>
        <end position="719"/>
    </location>
</feature>
<feature type="transmembrane region" description="Helical" evidence="8">
    <location>
        <begin position="206"/>
        <end position="226"/>
    </location>
</feature>
<evidence type="ECO:0000313" key="12">
    <source>
        <dbReference type="Proteomes" id="UP000433876"/>
    </source>
</evidence>
<evidence type="ECO:0008006" key="13">
    <source>
        <dbReference type="Google" id="ProtNLM"/>
    </source>
</evidence>
<dbReference type="CDD" id="cd18578">
    <property type="entry name" value="ABC_6TM_Pgp_ABCB1_D2_like"/>
    <property type="match status" value="1"/>
</dbReference>
<feature type="transmembrane region" description="Helical" evidence="8">
    <location>
        <begin position="104"/>
        <end position="126"/>
    </location>
</feature>
<evidence type="ECO:0000256" key="1">
    <source>
        <dbReference type="ARBA" id="ARBA00004141"/>
    </source>
</evidence>
<keyword evidence="2 8" id="KW-0812">Transmembrane</keyword>
<dbReference type="Pfam" id="PF00664">
    <property type="entry name" value="ABC_membrane"/>
    <property type="match status" value="2"/>
</dbReference>
<dbReference type="GO" id="GO:0090374">
    <property type="term" value="P:oligopeptide export from mitochondrion"/>
    <property type="evidence" value="ECO:0007669"/>
    <property type="project" value="TreeGrafter"/>
</dbReference>
<dbReference type="PANTHER" id="PTHR43394">
    <property type="entry name" value="ATP-DEPENDENT PERMEASE MDL1, MITOCHONDRIAL"/>
    <property type="match status" value="1"/>
</dbReference>
<feature type="transmembrane region" description="Helical" evidence="8">
    <location>
        <begin position="986"/>
        <end position="1009"/>
    </location>
</feature>
<feature type="transmembrane region" description="Helical" evidence="8">
    <location>
        <begin position="179"/>
        <end position="200"/>
    </location>
</feature>
<dbReference type="SUPFAM" id="SSF90123">
    <property type="entry name" value="ABC transporter transmembrane region"/>
    <property type="match status" value="2"/>
</dbReference>
<keyword evidence="3" id="KW-0547">Nucleotide-binding</keyword>
<comment type="caution">
    <text evidence="11">The sequence shown here is derived from an EMBL/GenBank/DDBJ whole genome shotgun (WGS) entry which is preliminary data.</text>
</comment>
<dbReference type="InterPro" id="IPR039421">
    <property type="entry name" value="Type_1_exporter"/>
</dbReference>
<feature type="transmembrane region" description="Helical" evidence="8">
    <location>
        <begin position="51"/>
        <end position="74"/>
    </location>
</feature>
<dbReference type="InterPro" id="IPR011527">
    <property type="entry name" value="ABC1_TM_dom"/>
</dbReference>
<feature type="domain" description="ABC transporter" evidence="9">
    <location>
        <begin position="384"/>
        <end position="623"/>
    </location>
</feature>
<evidence type="ECO:0000256" key="4">
    <source>
        <dbReference type="ARBA" id="ARBA00022840"/>
    </source>
</evidence>
<dbReference type="InterPro" id="IPR003439">
    <property type="entry name" value="ABC_transporter-like_ATP-bd"/>
</dbReference>
<keyword evidence="6 8" id="KW-0472">Membrane</keyword>
<feature type="region of interest" description="Disordered" evidence="7">
    <location>
        <begin position="1416"/>
        <end position="1442"/>
    </location>
</feature>
<evidence type="ECO:0000256" key="5">
    <source>
        <dbReference type="ARBA" id="ARBA00022989"/>
    </source>
</evidence>
<dbReference type="PANTHER" id="PTHR43394:SF15">
    <property type="entry name" value="ALPHA-FACTOR-TRANSPORTING ATPASE"/>
    <property type="match status" value="1"/>
</dbReference>
<evidence type="ECO:0000313" key="11">
    <source>
        <dbReference type="EMBL" id="KAA8628220.1"/>
    </source>
</evidence>
<accession>A0A8S8ZGF6</accession>
<dbReference type="CDD" id="cd18577">
    <property type="entry name" value="ABC_6TM_Pgp_ABCB1_D1_like"/>
    <property type="match status" value="1"/>
</dbReference>
<name>A0A8S8ZGF6_SORMA</name>
<dbReference type="SUPFAM" id="SSF52540">
    <property type="entry name" value="P-loop containing nucleoside triphosphate hydrolases"/>
    <property type="match status" value="3"/>
</dbReference>
<feature type="transmembrane region" description="Helical" evidence="8">
    <location>
        <begin position="1015"/>
        <end position="1034"/>
    </location>
</feature>
<evidence type="ECO:0000256" key="3">
    <source>
        <dbReference type="ARBA" id="ARBA00022741"/>
    </source>
</evidence>
<feature type="compositionally biased region" description="Polar residues" evidence="7">
    <location>
        <begin position="1543"/>
        <end position="1563"/>
    </location>
</feature>
<feature type="region of interest" description="Disordered" evidence="7">
    <location>
        <begin position="628"/>
        <end position="663"/>
    </location>
</feature>
<evidence type="ECO:0000259" key="10">
    <source>
        <dbReference type="PROSITE" id="PS50929"/>
    </source>
</evidence>
<feature type="transmembrane region" description="Helical" evidence="8">
    <location>
        <begin position="294"/>
        <end position="311"/>
    </location>
</feature>
<evidence type="ECO:0000259" key="9">
    <source>
        <dbReference type="PROSITE" id="PS50893"/>
    </source>
</evidence>
<evidence type="ECO:0000256" key="2">
    <source>
        <dbReference type="ARBA" id="ARBA00022692"/>
    </source>
</evidence>
<dbReference type="GO" id="GO:0005743">
    <property type="term" value="C:mitochondrial inner membrane"/>
    <property type="evidence" value="ECO:0007669"/>
    <property type="project" value="TreeGrafter"/>
</dbReference>
<feature type="transmembrane region" description="Helical" evidence="8">
    <location>
        <begin position="913"/>
        <end position="935"/>
    </location>
</feature>
<dbReference type="GO" id="GO:0015421">
    <property type="term" value="F:ABC-type oligopeptide transporter activity"/>
    <property type="evidence" value="ECO:0007669"/>
    <property type="project" value="TreeGrafter"/>
</dbReference>
<feature type="transmembrane region" description="Helical" evidence="8">
    <location>
        <begin position="871"/>
        <end position="893"/>
    </location>
</feature>
<feature type="region of interest" description="Disordered" evidence="7">
    <location>
        <begin position="1487"/>
        <end position="1644"/>
    </location>
</feature>
<feature type="transmembrane region" description="Helical" evidence="8">
    <location>
        <begin position="1095"/>
        <end position="1117"/>
    </location>
</feature>
<gene>
    <name evidence="11" type="ORF">SMACR_08616</name>
</gene>
<feature type="compositionally biased region" description="Basic and acidic residues" evidence="7">
    <location>
        <begin position="1526"/>
        <end position="1535"/>
    </location>
</feature>
<feature type="compositionally biased region" description="Low complexity" evidence="7">
    <location>
        <begin position="738"/>
        <end position="749"/>
    </location>
</feature>
<comment type="subcellular location">
    <subcellularLocation>
        <location evidence="1">Membrane</location>
        <topology evidence="1">Multi-pass membrane protein</topology>
    </subcellularLocation>
</comment>
<dbReference type="InterPro" id="IPR027417">
    <property type="entry name" value="P-loop_NTPase"/>
</dbReference>
<evidence type="ECO:0000256" key="7">
    <source>
        <dbReference type="SAM" id="MobiDB-lite"/>
    </source>
</evidence>
<dbReference type="PROSITE" id="PS00211">
    <property type="entry name" value="ABC_TRANSPORTER_1"/>
    <property type="match status" value="1"/>
</dbReference>
<dbReference type="GO" id="GO:0016887">
    <property type="term" value="F:ATP hydrolysis activity"/>
    <property type="evidence" value="ECO:0007669"/>
    <property type="project" value="InterPro"/>
</dbReference>
<dbReference type="GO" id="GO:0005524">
    <property type="term" value="F:ATP binding"/>
    <property type="evidence" value="ECO:0007669"/>
    <property type="project" value="UniProtKB-KW"/>
</dbReference>
<proteinExistence type="predicted"/>
<dbReference type="InterPro" id="IPR017871">
    <property type="entry name" value="ABC_transporter-like_CS"/>
</dbReference>
<feature type="transmembrane region" description="Helical" evidence="8">
    <location>
        <begin position="323"/>
        <end position="345"/>
    </location>
</feature>
<feature type="domain" description="ABC transmembrane type-1" evidence="10">
    <location>
        <begin position="872"/>
        <end position="1158"/>
    </location>
</feature>